<dbReference type="Pfam" id="PF04261">
    <property type="entry name" value="Dyp_perox_N"/>
    <property type="match status" value="1"/>
</dbReference>
<dbReference type="GO" id="GO:0046872">
    <property type="term" value="F:metal ion binding"/>
    <property type="evidence" value="ECO:0007669"/>
    <property type="project" value="UniProtKB-KW"/>
</dbReference>
<protein>
    <submittedName>
        <fullName evidence="12">Peroxidase</fullName>
    </submittedName>
</protein>
<dbReference type="Proteomes" id="UP000063789">
    <property type="component" value="Chromosome"/>
</dbReference>
<dbReference type="InterPro" id="IPR006311">
    <property type="entry name" value="TAT_signal"/>
</dbReference>
<sequence length="417" mass="45150">MRDINRRSLLKGGLLGAAGAAATIGVVGQGVAADRRAAEPASIPTLDSYPVHGARQSGVDAPPAGRQQAASEFMAVRVTATDRAGLETLFTQLTVMIRRLAGGLASPDTPVARPPADNGVLGAGPGIDGLTITVAVGASLFDDRFGLADKRPAGLTPMRVFGNDRPEPAWTGGDLLIQVCANHADATHRAVRELLRATRENMQVLWRIRGFGSPPRPEGTPRNLLGFKDGTANPQGDDARSLIWVEDDRDQPWTVGGTYVVVRLIRMFTEFWDRISINEQERIFGRRRDSGAPLDGNAEFDVPDYRADPHGFAVPTDAHIRLANPRTDATAGQRLIRRSYNYDLGVDANGNLQAGHIFVCFQKSIQEQFETVQERLDGEPLEDYVQPFGGGYFFVLPGIRDSHDVLGSGLLARSSKH</sequence>
<evidence type="ECO:0000256" key="2">
    <source>
        <dbReference type="ARBA" id="ARBA00022559"/>
    </source>
</evidence>
<evidence type="ECO:0000313" key="12">
    <source>
        <dbReference type="EMBL" id="ALG85555.1"/>
    </source>
</evidence>
<dbReference type="SUPFAM" id="SSF54909">
    <property type="entry name" value="Dimeric alpha+beta barrel"/>
    <property type="match status" value="1"/>
</dbReference>
<dbReference type="OrthoDB" id="9781066at2"/>
<dbReference type="GO" id="GO:0004601">
    <property type="term" value="F:peroxidase activity"/>
    <property type="evidence" value="ECO:0007669"/>
    <property type="project" value="UniProtKB-KW"/>
</dbReference>
<keyword evidence="13" id="KW-1185">Reference proteome</keyword>
<reference evidence="13" key="1">
    <citation type="submission" date="2015-06" db="EMBL/GenBank/DDBJ databases">
        <title>Complete genome sequence and metabolic analysis of phthalate degradation pathway in Gordonia sp. QH-11.</title>
        <authorList>
            <person name="Jin D."/>
            <person name="Kong X."/>
            <person name="Bai Z."/>
        </authorList>
    </citation>
    <scope>NUCLEOTIDE SEQUENCE [LARGE SCALE GENOMIC DNA]</scope>
    <source>
        <strain evidence="13">QH-11</strain>
    </source>
</reference>
<dbReference type="GO" id="GO:0005829">
    <property type="term" value="C:cytosol"/>
    <property type="evidence" value="ECO:0007669"/>
    <property type="project" value="TreeGrafter"/>
</dbReference>
<feature type="domain" description="Dyp-type peroxidase C-terminal" evidence="11">
    <location>
        <begin position="220"/>
        <end position="398"/>
    </location>
</feature>
<evidence type="ECO:0000256" key="7">
    <source>
        <dbReference type="ARBA" id="ARBA00023004"/>
    </source>
</evidence>
<dbReference type="PROSITE" id="PS51404">
    <property type="entry name" value="DYP_PEROXIDASE"/>
    <property type="match status" value="1"/>
</dbReference>
<feature type="domain" description="Dyp-type peroxidase N-terminal" evidence="10">
    <location>
        <begin position="67"/>
        <end position="211"/>
    </location>
</feature>
<dbReference type="PANTHER" id="PTHR30521">
    <property type="entry name" value="DEFERROCHELATASE/PEROXIDASE"/>
    <property type="match status" value="1"/>
</dbReference>
<dbReference type="EMBL" id="CP011853">
    <property type="protein sequence ID" value="ALG85555.1"/>
    <property type="molecule type" value="Genomic_DNA"/>
</dbReference>
<dbReference type="PATRIC" id="fig|1136941.3.peg.3080"/>
<organism evidence="12 13">
    <name type="scientific">Gordonia phthalatica</name>
    <dbReference type="NCBI Taxonomy" id="1136941"/>
    <lineage>
        <taxon>Bacteria</taxon>
        <taxon>Bacillati</taxon>
        <taxon>Actinomycetota</taxon>
        <taxon>Actinomycetes</taxon>
        <taxon>Mycobacteriales</taxon>
        <taxon>Gordoniaceae</taxon>
        <taxon>Gordonia</taxon>
    </lineage>
</organism>
<dbReference type="RefSeq" id="WP_062393642.1">
    <property type="nucleotide sequence ID" value="NZ_CP011853.1"/>
</dbReference>
<evidence type="ECO:0000259" key="10">
    <source>
        <dbReference type="Pfam" id="PF04261"/>
    </source>
</evidence>
<evidence type="ECO:0000313" key="13">
    <source>
        <dbReference type="Proteomes" id="UP000063789"/>
    </source>
</evidence>
<evidence type="ECO:0000256" key="4">
    <source>
        <dbReference type="ARBA" id="ARBA00022723"/>
    </source>
</evidence>
<evidence type="ECO:0000256" key="5">
    <source>
        <dbReference type="ARBA" id="ARBA00022729"/>
    </source>
</evidence>
<name>A0A0N9N424_9ACTN</name>
<dbReference type="InterPro" id="IPR048328">
    <property type="entry name" value="Dyp_perox_C"/>
</dbReference>
<keyword evidence="4" id="KW-0479">Metal-binding</keyword>
<feature type="region of interest" description="Disordered" evidence="9">
    <location>
        <begin position="212"/>
        <end position="233"/>
    </location>
</feature>
<dbReference type="KEGG" id="goq:ACH46_15080"/>
<dbReference type="STRING" id="1136941.ACH46_15080"/>
<keyword evidence="2 12" id="KW-0575">Peroxidase</keyword>
<proteinExistence type="inferred from homology"/>
<evidence type="ECO:0000256" key="3">
    <source>
        <dbReference type="ARBA" id="ARBA00022617"/>
    </source>
</evidence>
<comment type="similarity">
    <text evidence="8">Belongs to the DyP-type peroxidase family.</text>
</comment>
<dbReference type="InterPro" id="IPR011008">
    <property type="entry name" value="Dimeric_a/b-barrel"/>
</dbReference>
<evidence type="ECO:0000256" key="1">
    <source>
        <dbReference type="ARBA" id="ARBA00001970"/>
    </source>
</evidence>
<evidence type="ECO:0000256" key="9">
    <source>
        <dbReference type="SAM" id="MobiDB-lite"/>
    </source>
</evidence>
<keyword evidence="6" id="KW-0560">Oxidoreductase</keyword>
<comment type="cofactor">
    <cofactor evidence="1">
        <name>heme b</name>
        <dbReference type="ChEBI" id="CHEBI:60344"/>
    </cofactor>
</comment>
<dbReference type="PANTHER" id="PTHR30521:SF4">
    <property type="entry name" value="DEFERROCHELATASE"/>
    <property type="match status" value="1"/>
</dbReference>
<dbReference type="PROSITE" id="PS51318">
    <property type="entry name" value="TAT"/>
    <property type="match status" value="1"/>
</dbReference>
<keyword evidence="5" id="KW-0732">Signal</keyword>
<reference evidence="12 13" key="2">
    <citation type="journal article" date="2017" name="Int. J. Syst. Evol. Microbiol.">
        <title>Gordonia phthalatica sp. nov., a di-n-butyl phthalate-degrading bacterium isolated from activated sludge.</title>
        <authorList>
            <person name="Jin D."/>
            <person name="Kong X."/>
            <person name="Jia M."/>
            <person name="Yu X."/>
            <person name="Wang X."/>
            <person name="Zhuang X."/>
            <person name="Deng Y."/>
            <person name="Bai Z."/>
        </authorList>
    </citation>
    <scope>NUCLEOTIDE SEQUENCE [LARGE SCALE GENOMIC DNA]</scope>
    <source>
        <strain evidence="12 13">QH-11</strain>
    </source>
</reference>
<evidence type="ECO:0000259" key="11">
    <source>
        <dbReference type="Pfam" id="PF20628"/>
    </source>
</evidence>
<dbReference type="InterPro" id="IPR048327">
    <property type="entry name" value="Dyp_perox_N"/>
</dbReference>
<dbReference type="Pfam" id="PF20628">
    <property type="entry name" value="Dyp_perox_C"/>
    <property type="match status" value="1"/>
</dbReference>
<accession>A0A0N9N424</accession>
<keyword evidence="3" id="KW-0349">Heme</keyword>
<dbReference type="InterPro" id="IPR006314">
    <property type="entry name" value="Dyp_peroxidase"/>
</dbReference>
<keyword evidence="7" id="KW-0408">Iron</keyword>
<dbReference type="AlphaFoldDB" id="A0A0N9N424"/>
<dbReference type="GO" id="GO:0020037">
    <property type="term" value="F:heme binding"/>
    <property type="evidence" value="ECO:0007669"/>
    <property type="project" value="InterPro"/>
</dbReference>
<gene>
    <name evidence="12" type="ORF">ACH46_15080</name>
</gene>
<dbReference type="NCBIfam" id="TIGR01413">
    <property type="entry name" value="Dyp_perox_fam"/>
    <property type="match status" value="1"/>
</dbReference>
<evidence type="ECO:0000256" key="6">
    <source>
        <dbReference type="ARBA" id="ARBA00023002"/>
    </source>
</evidence>
<evidence type="ECO:0000256" key="8">
    <source>
        <dbReference type="ARBA" id="ARBA00025737"/>
    </source>
</evidence>
<feature type="region of interest" description="Disordered" evidence="9">
    <location>
        <begin position="43"/>
        <end position="64"/>
    </location>
</feature>